<proteinExistence type="predicted"/>
<dbReference type="InterPro" id="IPR021842">
    <property type="entry name" value="DUF3435"/>
</dbReference>
<name>A0A9W8TPJ0_9PEZI</name>
<reference evidence="3" key="1">
    <citation type="submission" date="2022-07" db="EMBL/GenBank/DDBJ databases">
        <title>Genome Sequence of Xylaria arbuscula.</title>
        <authorList>
            <person name="Buettner E."/>
        </authorList>
    </citation>
    <scope>NUCLEOTIDE SEQUENCE</scope>
    <source>
        <strain evidence="3">VT107</strain>
    </source>
</reference>
<dbReference type="InterPro" id="IPR011010">
    <property type="entry name" value="DNA_brk_join_enz"/>
</dbReference>
<evidence type="ECO:0000259" key="2">
    <source>
        <dbReference type="PROSITE" id="PS00028"/>
    </source>
</evidence>
<dbReference type="Gene3D" id="1.10.443.10">
    <property type="entry name" value="Intergrase catalytic core"/>
    <property type="match status" value="1"/>
</dbReference>
<dbReference type="AlphaFoldDB" id="A0A9W8TPJ0"/>
<evidence type="ECO:0000256" key="1">
    <source>
        <dbReference type="ARBA" id="ARBA00023172"/>
    </source>
</evidence>
<dbReference type="InterPro" id="IPR013762">
    <property type="entry name" value="Integrase-like_cat_sf"/>
</dbReference>
<keyword evidence="1" id="KW-0233">DNA recombination</keyword>
<dbReference type="GO" id="GO:0003677">
    <property type="term" value="F:DNA binding"/>
    <property type="evidence" value="ECO:0007669"/>
    <property type="project" value="InterPro"/>
</dbReference>
<dbReference type="PANTHER" id="PTHR37535">
    <property type="entry name" value="FLUG DOMAIN PROTEIN"/>
    <property type="match status" value="1"/>
</dbReference>
<dbReference type="PROSITE" id="PS00028">
    <property type="entry name" value="ZINC_FINGER_C2H2_1"/>
    <property type="match status" value="1"/>
</dbReference>
<dbReference type="Pfam" id="PF11917">
    <property type="entry name" value="DUF3435"/>
    <property type="match status" value="1"/>
</dbReference>
<feature type="domain" description="C2H2-type" evidence="2">
    <location>
        <begin position="658"/>
        <end position="678"/>
    </location>
</feature>
<accession>A0A9W8TPJ0</accession>
<dbReference type="GO" id="GO:0006310">
    <property type="term" value="P:DNA recombination"/>
    <property type="evidence" value="ECO:0007669"/>
    <property type="project" value="UniProtKB-KW"/>
</dbReference>
<keyword evidence="4" id="KW-1185">Reference proteome</keyword>
<protein>
    <recommendedName>
        <fullName evidence="2">C2H2-type domain-containing protein</fullName>
    </recommendedName>
</protein>
<dbReference type="EMBL" id="JANPWZ010000430">
    <property type="protein sequence ID" value="KAJ3577120.1"/>
    <property type="molecule type" value="Genomic_DNA"/>
</dbReference>
<sequence>MQPEQKVAVGAMRLVDPSSSTLLLYLVRLEYLVYIQRDTGFVMDSLRKKPQRGPKRRNYMKAQKGFQIDCKIINNKPVPKNVEPCTERDYARQLQNWDDFNSEFGPRTVESLEDLKEFMSRLGYAMREGMEPDETLSWQGIRSYWKKFTAGYRRERGEISAEHVLSISRLIEPKGELGKLLNIVPDHGPRKHATAATFIWVGEYLWGHDWKIFSRPRLRVDLWACLSLAAYTSARVSDYLESSARGGSEVGLYYRDTTLIVFSNERNDPEFALQVTKKLKGHHPLSSKLPTPDIHEGGVSERQPLYMNPMLFFLVIFYAKGALRDYRGAQGLSRLLDLKVPPGQKQILIHWHQSVLNQPVFSGASGKILTAGAFTKELRPAEIRAGFPDPPSLHDYRAEGLTNVDSNPLYSDTRRQRFAGHENNKMQQQHYASRNPGIDGQAAYLGVQARGVNVGECFRQLEVRWEPALWQSLPAAKQKELSRSKEYQGILAQISAMSAVKRGRRSRERLSTAKLGYEEKDLSSDDAEGVLAHPDRKLRRDLAAMQRKALSKLWKEKSAQAQVGSRTYTCRGVDHPFSRLRPILPLRRQLADSLLTDASLRSPIGRAALDALINLYNSKTEVDRYGLDASQCPCSMPNPSQLHVYDCRKRNCPSAEFCFLCNEWFSDPEAWDQHCRHHLEHDPLPVELAWQRIESTFLPGYCPFCLWDPYLGAASRLHPFCSRDGWESHIRSHGVEWLARCPDKRCAEPCDDAQTFSHHMYDVHRIPLGVCGASRGRLKRELSAEFESSSDTKRIKIEGGQVLKTEFVFEYHTGLVGHTKHVPVQFQPVAGTGHDEHLDNKH</sequence>
<dbReference type="GO" id="GO:0015074">
    <property type="term" value="P:DNA integration"/>
    <property type="evidence" value="ECO:0007669"/>
    <property type="project" value="InterPro"/>
</dbReference>
<dbReference type="Proteomes" id="UP001148614">
    <property type="component" value="Unassembled WGS sequence"/>
</dbReference>
<comment type="caution">
    <text evidence="3">The sequence shown here is derived from an EMBL/GenBank/DDBJ whole genome shotgun (WGS) entry which is preliminary data.</text>
</comment>
<dbReference type="SUPFAM" id="SSF56349">
    <property type="entry name" value="DNA breaking-rejoining enzymes"/>
    <property type="match status" value="1"/>
</dbReference>
<evidence type="ECO:0000313" key="4">
    <source>
        <dbReference type="Proteomes" id="UP001148614"/>
    </source>
</evidence>
<gene>
    <name evidence="3" type="ORF">NPX13_g3449</name>
</gene>
<dbReference type="PANTHER" id="PTHR37535:SF3">
    <property type="entry name" value="FLUG DOMAIN-CONTAINING PROTEIN"/>
    <property type="match status" value="1"/>
</dbReference>
<dbReference type="VEuPathDB" id="FungiDB:F4678DRAFT_468632"/>
<organism evidence="3 4">
    <name type="scientific">Xylaria arbuscula</name>
    <dbReference type="NCBI Taxonomy" id="114810"/>
    <lineage>
        <taxon>Eukaryota</taxon>
        <taxon>Fungi</taxon>
        <taxon>Dikarya</taxon>
        <taxon>Ascomycota</taxon>
        <taxon>Pezizomycotina</taxon>
        <taxon>Sordariomycetes</taxon>
        <taxon>Xylariomycetidae</taxon>
        <taxon>Xylariales</taxon>
        <taxon>Xylariaceae</taxon>
        <taxon>Xylaria</taxon>
    </lineage>
</organism>
<dbReference type="SMART" id="SM00355">
    <property type="entry name" value="ZnF_C2H2"/>
    <property type="match status" value="3"/>
</dbReference>
<evidence type="ECO:0000313" key="3">
    <source>
        <dbReference type="EMBL" id="KAJ3577120.1"/>
    </source>
</evidence>
<dbReference type="InterPro" id="IPR013087">
    <property type="entry name" value="Znf_C2H2_type"/>
</dbReference>